<organism evidence="1 2">
    <name type="scientific">Globisporangium ultimum (strain ATCC 200006 / CBS 805.95 / DAOM BR144)</name>
    <name type="common">Pythium ultimum</name>
    <dbReference type="NCBI Taxonomy" id="431595"/>
    <lineage>
        <taxon>Eukaryota</taxon>
        <taxon>Sar</taxon>
        <taxon>Stramenopiles</taxon>
        <taxon>Oomycota</taxon>
        <taxon>Peronosporomycetes</taxon>
        <taxon>Pythiales</taxon>
        <taxon>Pythiaceae</taxon>
        <taxon>Globisporangium</taxon>
    </lineage>
</organism>
<protein>
    <submittedName>
        <fullName evidence="1">Uncharacterized protein</fullName>
    </submittedName>
</protein>
<reference evidence="1" key="3">
    <citation type="submission" date="2015-02" db="UniProtKB">
        <authorList>
            <consortium name="EnsemblProtists"/>
        </authorList>
    </citation>
    <scope>IDENTIFICATION</scope>
    <source>
        <strain evidence="1">DAOM BR144</strain>
    </source>
</reference>
<dbReference type="AlphaFoldDB" id="K3WE82"/>
<dbReference type="InParanoid" id="K3WE82"/>
<dbReference type="PANTHER" id="PTHR48098:SF3">
    <property type="entry name" value="IRON(III) ENTEROBACTIN ESTERASE"/>
    <property type="match status" value="1"/>
</dbReference>
<proteinExistence type="predicted"/>
<dbReference type="EnsemblProtists" id="PYU1_T003273">
    <property type="protein sequence ID" value="PYU1_T003273"/>
    <property type="gene ID" value="PYU1_G003266"/>
</dbReference>
<dbReference type="PANTHER" id="PTHR48098">
    <property type="entry name" value="ENTEROCHELIN ESTERASE-RELATED"/>
    <property type="match status" value="1"/>
</dbReference>
<accession>K3WE82</accession>
<dbReference type="Pfam" id="PF00756">
    <property type="entry name" value="Esterase"/>
    <property type="match status" value="1"/>
</dbReference>
<name>K3WE82_GLOUD</name>
<dbReference type="VEuPathDB" id="FungiDB:PYU1_G003266"/>
<reference evidence="2" key="2">
    <citation type="submission" date="2010-04" db="EMBL/GenBank/DDBJ databases">
        <authorList>
            <person name="Buell R."/>
            <person name="Hamilton J."/>
            <person name="Hostetler J."/>
        </authorList>
    </citation>
    <scope>NUCLEOTIDE SEQUENCE [LARGE SCALE GENOMIC DNA]</scope>
    <source>
        <strain evidence="2">DAOM:BR144</strain>
    </source>
</reference>
<evidence type="ECO:0000313" key="1">
    <source>
        <dbReference type="EnsemblProtists" id="PYU1_T003273"/>
    </source>
</evidence>
<dbReference type="InterPro" id="IPR029058">
    <property type="entry name" value="AB_hydrolase_fold"/>
</dbReference>
<dbReference type="InterPro" id="IPR050583">
    <property type="entry name" value="Mycobacterial_A85_antigen"/>
</dbReference>
<dbReference type="Proteomes" id="UP000019132">
    <property type="component" value="Unassembled WGS sequence"/>
</dbReference>
<dbReference type="InterPro" id="IPR000801">
    <property type="entry name" value="Esterase-like"/>
</dbReference>
<dbReference type="SUPFAM" id="SSF53474">
    <property type="entry name" value="alpha/beta-Hydrolases"/>
    <property type="match status" value="1"/>
</dbReference>
<sequence length="528" mass="59159">MNRVLEKVFPAFSRHAQARVYYTYPEGSKEMSFVFHISYTGNDVIHDGRVVLFFAPSADPEPRFEVFELEDLRPVFAKDIQNVHPGDVIAFESTDFSLPDALGFVPADLSNFQTNELYVQALFSKNLSDPDANTCPGNMFSTPIRVELAPPAEPNVVSIVADQLVADGMDITNTEWVEHISMKSELLSAYHGQDVHISASVVLPHGYHTTSSSASHVYPTVFYIEGFTGTEAYATRARAFLSSEMGRDWQAGKWPTPMLRVTLGSRFKFGHTSFADSESNGPWGSALVQEFIPFFEAKYPSAVRGARGRYLHGHSSGGWSTLWLQLQFPDVFNGTWSTAPDPVDFSRFQIVNIYESENMYWDPYGRPYPTYRNDGQIVSSIRDENLIERVYARGNGGQWGAFCAVFGPRDPETGMPRPLFDQITGEIDASVAQAWTKYDIVKFLKTHPELLADKLSGKVHVICGTEDNYYLNGACQSLQTLLRTKAKAETAAAVPNYVQMVAGDHTTIRNRKHYEQIYSEIAHAFLLK</sequence>
<dbReference type="EMBL" id="GL376603">
    <property type="status" value="NOT_ANNOTATED_CDS"/>
    <property type="molecule type" value="Genomic_DNA"/>
</dbReference>
<evidence type="ECO:0000313" key="2">
    <source>
        <dbReference type="Proteomes" id="UP000019132"/>
    </source>
</evidence>
<keyword evidence="2" id="KW-1185">Reference proteome</keyword>
<dbReference type="Gene3D" id="3.40.50.1820">
    <property type="entry name" value="alpha/beta hydrolase"/>
    <property type="match status" value="1"/>
</dbReference>
<dbReference type="OMA" id="VPNYVAM"/>
<dbReference type="STRING" id="431595.K3WE82"/>
<reference evidence="2" key="1">
    <citation type="journal article" date="2010" name="Genome Biol.">
        <title>Genome sequence of the necrotrophic plant pathogen Pythium ultimum reveals original pathogenicity mechanisms and effector repertoire.</title>
        <authorList>
            <person name="Levesque C.A."/>
            <person name="Brouwer H."/>
            <person name="Cano L."/>
            <person name="Hamilton J.P."/>
            <person name="Holt C."/>
            <person name="Huitema E."/>
            <person name="Raffaele S."/>
            <person name="Robideau G.P."/>
            <person name="Thines M."/>
            <person name="Win J."/>
            <person name="Zerillo M.M."/>
            <person name="Beakes G.W."/>
            <person name="Boore J.L."/>
            <person name="Busam D."/>
            <person name="Dumas B."/>
            <person name="Ferriera S."/>
            <person name="Fuerstenberg S.I."/>
            <person name="Gachon C.M."/>
            <person name="Gaulin E."/>
            <person name="Govers F."/>
            <person name="Grenville-Briggs L."/>
            <person name="Horner N."/>
            <person name="Hostetler J."/>
            <person name="Jiang R.H."/>
            <person name="Johnson J."/>
            <person name="Krajaejun T."/>
            <person name="Lin H."/>
            <person name="Meijer H.J."/>
            <person name="Moore B."/>
            <person name="Morris P."/>
            <person name="Phuntmart V."/>
            <person name="Puiu D."/>
            <person name="Shetty J."/>
            <person name="Stajich J.E."/>
            <person name="Tripathy S."/>
            <person name="Wawra S."/>
            <person name="van West P."/>
            <person name="Whitty B.R."/>
            <person name="Coutinho P.M."/>
            <person name="Henrissat B."/>
            <person name="Martin F."/>
            <person name="Thomas P.D."/>
            <person name="Tyler B.M."/>
            <person name="De Vries R.P."/>
            <person name="Kamoun S."/>
            <person name="Yandell M."/>
            <person name="Tisserat N."/>
            <person name="Buell C.R."/>
        </authorList>
    </citation>
    <scope>NUCLEOTIDE SEQUENCE</scope>
    <source>
        <strain evidence="2">DAOM:BR144</strain>
    </source>
</reference>
<dbReference type="eggNOG" id="ENOG502QVM1">
    <property type="taxonomic scope" value="Eukaryota"/>
</dbReference>
<dbReference type="HOGENOM" id="CLU_024481_0_0_1"/>